<reference evidence="2" key="1">
    <citation type="submission" date="2022-03" db="EMBL/GenBank/DDBJ databases">
        <title>Identification of a novel bacterium isolated from mangrove sediments.</title>
        <authorList>
            <person name="Pan X."/>
        </authorList>
    </citation>
    <scope>NUCLEOTIDE SEQUENCE</scope>
    <source>
        <strain evidence="2">B2580</strain>
    </source>
</reference>
<proteinExistence type="predicted"/>
<accession>A0ABT0AW84</accession>
<gene>
    <name evidence="2" type="ORF">MTR64_00615</name>
</gene>
<dbReference type="PANTHER" id="PTHR34387">
    <property type="entry name" value="SLR1258 PROTEIN"/>
    <property type="match status" value="1"/>
</dbReference>
<evidence type="ECO:0000256" key="1">
    <source>
        <dbReference type="SAM" id="SignalP"/>
    </source>
</evidence>
<sequence length="250" mass="26409">MTSKRLACALALALPLAAPGAASAQTAASVLMEQGHTLLAIDAQGTSTREPDMATFSAGVTTRGQTASAALAENAARMNKVFAALKRAGIADKDIQTRNLSINPVYSQPVRQPDGSYSDEQRRIVSYEASNQVSVRQRKLDDYGKVIDALVSTGANQVNGPEFTLSQPEAAQDEARTAAVKEARRRADLYAQAAGLHVVRILSITESGGYSPRITVTAAKRMMAEAAPSPVAAGEVDVQVNLNVRFELAP</sequence>
<dbReference type="Pfam" id="PF04402">
    <property type="entry name" value="SIMPL"/>
    <property type="match status" value="1"/>
</dbReference>
<dbReference type="Gene3D" id="3.30.110.170">
    <property type="entry name" value="Protein of unknown function (DUF541), domain 1"/>
    <property type="match status" value="1"/>
</dbReference>
<feature type="signal peptide" evidence="1">
    <location>
        <begin position="1"/>
        <end position="24"/>
    </location>
</feature>
<keyword evidence="1" id="KW-0732">Signal</keyword>
<dbReference type="Proteomes" id="UP001162880">
    <property type="component" value="Unassembled WGS sequence"/>
</dbReference>
<dbReference type="RefSeq" id="WP_243989759.1">
    <property type="nucleotide sequence ID" value="NZ_JALHLE010000001.1"/>
</dbReference>
<dbReference type="InterPro" id="IPR007497">
    <property type="entry name" value="SIMPL/DUF541"/>
</dbReference>
<dbReference type="Gene3D" id="3.30.70.2970">
    <property type="entry name" value="Protein of unknown function (DUF541), domain 2"/>
    <property type="match status" value="1"/>
</dbReference>
<organism evidence="2 3">
    <name type="scientific">Novosphingobium album</name>
    <name type="common">ex Hu et al. 2023</name>
    <dbReference type="NCBI Taxonomy" id="2930093"/>
    <lineage>
        <taxon>Bacteria</taxon>
        <taxon>Pseudomonadati</taxon>
        <taxon>Pseudomonadota</taxon>
        <taxon>Alphaproteobacteria</taxon>
        <taxon>Sphingomonadales</taxon>
        <taxon>Sphingomonadaceae</taxon>
        <taxon>Novosphingobium</taxon>
    </lineage>
</organism>
<dbReference type="InterPro" id="IPR052022">
    <property type="entry name" value="26kDa_periplasmic_antigen"/>
</dbReference>
<protein>
    <submittedName>
        <fullName evidence="2">SIMPL domain-containing protein</fullName>
    </submittedName>
</protein>
<evidence type="ECO:0000313" key="2">
    <source>
        <dbReference type="EMBL" id="MCJ2177055.1"/>
    </source>
</evidence>
<name>A0ABT0AW84_9SPHN</name>
<feature type="chain" id="PRO_5046034179" evidence="1">
    <location>
        <begin position="25"/>
        <end position="250"/>
    </location>
</feature>
<evidence type="ECO:0000313" key="3">
    <source>
        <dbReference type="Proteomes" id="UP001162880"/>
    </source>
</evidence>
<dbReference type="EMBL" id="JALHLE010000001">
    <property type="protein sequence ID" value="MCJ2177055.1"/>
    <property type="molecule type" value="Genomic_DNA"/>
</dbReference>
<dbReference type="PANTHER" id="PTHR34387:SF1">
    <property type="entry name" value="PERIPLASMIC IMMUNOGENIC PROTEIN"/>
    <property type="match status" value="1"/>
</dbReference>
<keyword evidence="3" id="KW-1185">Reference proteome</keyword>
<comment type="caution">
    <text evidence="2">The sequence shown here is derived from an EMBL/GenBank/DDBJ whole genome shotgun (WGS) entry which is preliminary data.</text>
</comment>